<dbReference type="Proteomes" id="UP000742024">
    <property type="component" value="Unassembled WGS sequence"/>
</dbReference>
<sequence>MNSRLTELILAINSFHRHEQTLSSLKWNSVPNPTYRWRHLNFLETRNAILNTGKKIQHIHSLSHLDETPRKSIFFLSSSTMHA</sequence>
<keyword evidence="2" id="KW-1185">Reference proteome</keyword>
<evidence type="ECO:0000313" key="1">
    <source>
        <dbReference type="EMBL" id="KAG5959354.1"/>
    </source>
</evidence>
<name>A0ABQ7PE17_9HYPO</name>
<evidence type="ECO:0000313" key="2">
    <source>
        <dbReference type="Proteomes" id="UP000742024"/>
    </source>
</evidence>
<comment type="caution">
    <text evidence="1">The sequence shown here is derived from an EMBL/GenBank/DDBJ whole genome shotgun (WGS) entry which is preliminary data.</text>
</comment>
<gene>
    <name evidence="1" type="ORF">E4U57_000748</name>
</gene>
<dbReference type="EMBL" id="SRPR01000122">
    <property type="protein sequence ID" value="KAG5959354.1"/>
    <property type="molecule type" value="Genomic_DNA"/>
</dbReference>
<reference evidence="1 2" key="1">
    <citation type="journal article" date="2020" name="bioRxiv">
        <title>Whole genome comparisons of ergot fungi reveals the divergence and evolution of species within the genus Claviceps are the result of varying mechanisms driving genome evolution and host range expansion.</title>
        <authorList>
            <person name="Wyka S.A."/>
            <person name="Mondo S.J."/>
            <person name="Liu M."/>
            <person name="Dettman J."/>
            <person name="Nalam V."/>
            <person name="Broders K.D."/>
        </authorList>
    </citation>
    <scope>NUCLEOTIDE SEQUENCE [LARGE SCALE GENOMIC DNA]</scope>
    <source>
        <strain evidence="1 2">LM583</strain>
    </source>
</reference>
<accession>A0ABQ7PE17</accession>
<protein>
    <submittedName>
        <fullName evidence="1">Uncharacterized protein</fullName>
    </submittedName>
</protein>
<proteinExistence type="predicted"/>
<organism evidence="1 2">
    <name type="scientific">Claviceps arundinis</name>
    <dbReference type="NCBI Taxonomy" id="1623583"/>
    <lineage>
        <taxon>Eukaryota</taxon>
        <taxon>Fungi</taxon>
        <taxon>Dikarya</taxon>
        <taxon>Ascomycota</taxon>
        <taxon>Pezizomycotina</taxon>
        <taxon>Sordariomycetes</taxon>
        <taxon>Hypocreomycetidae</taxon>
        <taxon>Hypocreales</taxon>
        <taxon>Clavicipitaceae</taxon>
        <taxon>Claviceps</taxon>
    </lineage>
</organism>